<comment type="caution">
    <text evidence="1">The sequence shown here is derived from an EMBL/GenBank/DDBJ whole genome shotgun (WGS) entry which is preliminary data.</text>
</comment>
<keyword evidence="2" id="KW-1185">Reference proteome</keyword>
<dbReference type="AlphaFoldDB" id="A0A5B7F9H1"/>
<reference evidence="1 2" key="1">
    <citation type="submission" date="2019-05" db="EMBL/GenBank/DDBJ databases">
        <title>Another draft genome of Portunus trituberculatus and its Hox gene families provides insights of decapod evolution.</title>
        <authorList>
            <person name="Jeong J.-H."/>
            <person name="Song I."/>
            <person name="Kim S."/>
            <person name="Choi T."/>
            <person name="Kim D."/>
            <person name="Ryu S."/>
            <person name="Kim W."/>
        </authorList>
    </citation>
    <scope>NUCLEOTIDE SEQUENCE [LARGE SCALE GENOMIC DNA]</scope>
    <source>
        <tissue evidence="1">Muscle</tissue>
    </source>
</reference>
<proteinExistence type="predicted"/>
<accession>A0A5B7F9H1</accession>
<dbReference type="EMBL" id="VSRR010005245">
    <property type="protein sequence ID" value="MPC41946.1"/>
    <property type="molecule type" value="Genomic_DNA"/>
</dbReference>
<sequence length="99" mass="10424">MHVVGGRVGVVATGGGGPLVFKAVVTRCERSAASVQQQRSHQRLGQSVEHSDIPRHGEAFKGLLASLPACLPGCPSADLLAAYLPAWWPTCLLGPREKI</sequence>
<name>A0A5B7F9H1_PORTR</name>
<evidence type="ECO:0000313" key="2">
    <source>
        <dbReference type="Proteomes" id="UP000324222"/>
    </source>
</evidence>
<evidence type="ECO:0000313" key="1">
    <source>
        <dbReference type="EMBL" id="MPC41946.1"/>
    </source>
</evidence>
<gene>
    <name evidence="1" type="ORF">E2C01_035557</name>
</gene>
<organism evidence="1 2">
    <name type="scientific">Portunus trituberculatus</name>
    <name type="common">Swimming crab</name>
    <name type="synonym">Neptunus trituberculatus</name>
    <dbReference type="NCBI Taxonomy" id="210409"/>
    <lineage>
        <taxon>Eukaryota</taxon>
        <taxon>Metazoa</taxon>
        <taxon>Ecdysozoa</taxon>
        <taxon>Arthropoda</taxon>
        <taxon>Crustacea</taxon>
        <taxon>Multicrustacea</taxon>
        <taxon>Malacostraca</taxon>
        <taxon>Eumalacostraca</taxon>
        <taxon>Eucarida</taxon>
        <taxon>Decapoda</taxon>
        <taxon>Pleocyemata</taxon>
        <taxon>Brachyura</taxon>
        <taxon>Eubrachyura</taxon>
        <taxon>Portunoidea</taxon>
        <taxon>Portunidae</taxon>
        <taxon>Portuninae</taxon>
        <taxon>Portunus</taxon>
    </lineage>
</organism>
<protein>
    <submittedName>
        <fullName evidence="1">Uncharacterized protein</fullName>
    </submittedName>
</protein>
<dbReference type="Proteomes" id="UP000324222">
    <property type="component" value="Unassembled WGS sequence"/>
</dbReference>